<dbReference type="AlphaFoldDB" id="A0A0H3J9X5"/>
<dbReference type="InterPro" id="IPR013785">
    <property type="entry name" value="Aldolase_TIM"/>
</dbReference>
<dbReference type="GeneID" id="93075112"/>
<feature type="binding site" evidence="1">
    <location>
        <position position="192"/>
    </location>
    <ligand>
        <name>adenosylcob(III)alamin</name>
        <dbReference type="ChEBI" id="CHEBI:18408"/>
    </ligand>
</feature>
<comment type="subunit">
    <text evidence="1">The basic unit is a heterodimer which dimerizes to form tetramers. The heterotetramers trimerize; 6 large subunits form a core ring with 6 small subunits projecting outwards.</text>
</comment>
<keyword evidence="1" id="KW-0846">Cobalamin</keyword>
<name>A0A0H3J9X5_CLOPA</name>
<keyword evidence="5" id="KW-1185">Reference proteome</keyword>
<comment type="function">
    <text evidence="1">Catalyzes the deamination of various vicinal amino-alcohols to oxo compounds. Allows this organism to utilize ethanolamine as the sole source of nitrogen and carbon in the presence of vitamin B12.</text>
</comment>
<feature type="binding site" evidence="1">
    <location>
        <position position="293"/>
    </location>
    <ligand>
        <name>adenosylcob(III)alamin</name>
        <dbReference type="ChEBI" id="CHEBI:18408"/>
    </ligand>
</feature>
<reference evidence="3" key="2">
    <citation type="submission" date="2015-10" db="EMBL/GenBank/DDBJ databases">
        <title>Improved Draft Genome Sequence of Clostridium pasteurianum Strain ATCC 6013 (DSM 525) Using a Hybrid Next-Generation Sequencing Approach.</title>
        <authorList>
            <person name="Pyne M.E."/>
            <person name="Utturkar S.M."/>
            <person name="Brown S.D."/>
            <person name="Moo-Young M."/>
            <person name="Chung D.A."/>
            <person name="Chou P.C."/>
        </authorList>
    </citation>
    <scope>NUCLEOTIDE SEQUENCE</scope>
    <source>
        <strain evidence="3">ATCC 6013</strain>
    </source>
</reference>
<feature type="binding site" evidence="1">
    <location>
        <position position="360"/>
    </location>
    <ligand>
        <name>substrate</name>
    </ligand>
</feature>
<dbReference type="InterPro" id="IPR010628">
    <property type="entry name" value="EutB"/>
</dbReference>
<keyword evidence="1" id="KW-0170">Cobalt</keyword>
<dbReference type="KEGG" id="cpat:CLPA_c29920"/>
<dbReference type="GO" id="GO:0006520">
    <property type="term" value="P:amino acid metabolic process"/>
    <property type="evidence" value="ECO:0007669"/>
    <property type="project" value="InterPro"/>
</dbReference>
<keyword evidence="1 2" id="KW-0456">Lyase</keyword>
<dbReference type="KEGG" id="cpae:CPAST_c29920"/>
<dbReference type="PATRIC" id="fig|1262449.3.peg.2254"/>
<dbReference type="InterPro" id="IPR044939">
    <property type="entry name" value="EutB_dom_2_sf"/>
</dbReference>
<dbReference type="GO" id="GO:0031471">
    <property type="term" value="C:ethanolamine degradation polyhedral organelle"/>
    <property type="evidence" value="ECO:0007669"/>
    <property type="project" value="UniProtKB-UniRule"/>
</dbReference>
<keyword evidence="1" id="KW-1283">Bacterial microcompartment</keyword>
<comment type="pathway">
    <text evidence="1">Amine and polyamine degradation; ethanolamine degradation.</text>
</comment>
<accession>A0A0H3J9X5</accession>
<dbReference type="PIRSF" id="PIRSF018788">
    <property type="entry name" value="EutB"/>
    <property type="match status" value="1"/>
</dbReference>
<dbReference type="GO" id="GO:0009350">
    <property type="term" value="C:ethanolamine ammonia-lyase complex"/>
    <property type="evidence" value="ECO:0007669"/>
    <property type="project" value="UniProtKB-UniRule"/>
</dbReference>
<sequence>MNLKTTLFSTVYEFKDIKDLLAKANEEKSGDVLAGIAARSTAERVAAKIVLADITLEELRNNPVVPYEKDEVTKVIQDSVDEKQYDKIKSLTVGEFRDLILSKSEDEIKSIRDGLTSEIIAAVTKLMTNMDLVYGAQKFCNTATCNTTIGKRGTLSARLQPNNPTDDIDGIMASVMEGISYGVGDAVIGLNPVVDTIESVSKILNKFNEFTTKWKIPTQNCVLAHITTQMEALKKGVPIDIMFQSLAGSEISNRAFGINVNLLDEAYELMKLNKSSKGDNFMYFETGQGSELSSEGHNGADQLVMEARCYGLAKRYNPFLVNTVVGFIGPEYLYDGRQVIRAGLEDHFMGKLTGLSMGVDTCYTNHMKADQNDLENLAMLLSMANCNYFMGIPCGDDVMLMYQSSSYHDIATLREITEKRAIDKFEKRMEELGIMEEGRLTERAGDPSIFR</sequence>
<dbReference type="UniPathway" id="UPA00560"/>
<feature type="binding site" evidence="1">
    <location>
        <position position="244"/>
    </location>
    <ligand>
        <name>adenosylcob(III)alamin</name>
        <dbReference type="ChEBI" id="CHEBI:18408"/>
    </ligand>
</feature>
<comment type="catalytic activity">
    <reaction evidence="1">
        <text>ethanolamine = acetaldehyde + NH4(+)</text>
        <dbReference type="Rhea" id="RHEA:15313"/>
        <dbReference type="ChEBI" id="CHEBI:15343"/>
        <dbReference type="ChEBI" id="CHEBI:28938"/>
        <dbReference type="ChEBI" id="CHEBI:57603"/>
        <dbReference type="EC" id="4.3.1.7"/>
    </reaction>
</comment>
<comment type="cofactor">
    <cofactor evidence="1">
        <name>adenosylcob(III)alamin</name>
        <dbReference type="ChEBI" id="CHEBI:18408"/>
    </cofactor>
    <text evidence="1">Binds between the large and small subunits.</text>
</comment>
<feature type="binding site" evidence="1">
    <location>
        <begin position="158"/>
        <end position="160"/>
    </location>
    <ligand>
        <name>substrate</name>
    </ligand>
</feature>
<organism evidence="2 5">
    <name type="scientific">Clostridium pasteurianum DSM 525 = ATCC 6013</name>
    <dbReference type="NCBI Taxonomy" id="1262449"/>
    <lineage>
        <taxon>Bacteria</taxon>
        <taxon>Bacillati</taxon>
        <taxon>Bacillota</taxon>
        <taxon>Clostridia</taxon>
        <taxon>Eubacteriales</taxon>
        <taxon>Clostridiaceae</taxon>
        <taxon>Clostridium</taxon>
    </lineage>
</organism>
<dbReference type="Proteomes" id="UP000028042">
    <property type="component" value="Unassembled WGS sequence"/>
</dbReference>
<dbReference type="Proteomes" id="UP000030905">
    <property type="component" value="Chromosome"/>
</dbReference>
<dbReference type="Gene3D" id="3.20.20.70">
    <property type="entry name" value="Aldolase class I"/>
    <property type="match status" value="1"/>
</dbReference>
<evidence type="ECO:0000313" key="3">
    <source>
        <dbReference type="EMBL" id="KRU10946.1"/>
    </source>
</evidence>
<feature type="binding site" evidence="1">
    <location>
        <position position="191"/>
    </location>
    <ligand>
        <name>substrate</name>
    </ligand>
</feature>
<evidence type="ECO:0000256" key="1">
    <source>
        <dbReference type="HAMAP-Rule" id="MF_00861"/>
    </source>
</evidence>
<protein>
    <recommendedName>
        <fullName evidence="1">Ethanolamine ammonia-lyase large subunit</fullName>
        <shortName evidence="1">EAL large subunit</shortName>
        <ecNumber evidence="1">4.3.1.7</ecNumber>
    </recommendedName>
</protein>
<feature type="binding site" evidence="1">
    <location>
        <position position="285"/>
    </location>
    <ligand>
        <name>substrate</name>
    </ligand>
</feature>
<dbReference type="eggNOG" id="COG4303">
    <property type="taxonomic scope" value="Bacteria"/>
</dbReference>
<dbReference type="Pfam" id="PF06751">
    <property type="entry name" value="EutB"/>
    <property type="match status" value="1"/>
</dbReference>
<dbReference type="PANTHER" id="PTHR39329:SF1">
    <property type="entry name" value="ETHANOLAMINE AMMONIA-LYASE LARGE SUBUNIT"/>
    <property type="match status" value="1"/>
</dbReference>
<gene>
    <name evidence="1 2" type="primary">eutB</name>
    <name evidence="2" type="ORF">CLPA_c29920</name>
    <name evidence="3" type="ORF">CP6013_00193</name>
</gene>
<dbReference type="EMBL" id="JPGY02000001">
    <property type="protein sequence ID" value="KRU10946.1"/>
    <property type="molecule type" value="Genomic_DNA"/>
</dbReference>
<dbReference type="RefSeq" id="WP_003445277.1">
    <property type="nucleotide sequence ID" value="NZ_ANZB01000007.1"/>
</dbReference>
<reference evidence="2 5" key="1">
    <citation type="journal article" date="2015" name="Genome Announc.">
        <title>Complete Genome Sequence of the Nitrogen-Fixing and Solvent-Producing Clostridium pasteurianum DSM 525.</title>
        <authorList>
            <person name="Poehlein A."/>
            <person name="Grosse-Honebrink A."/>
            <person name="Zhang Y."/>
            <person name="Minton N.P."/>
            <person name="Daniel R."/>
        </authorList>
    </citation>
    <scope>NUCLEOTIDE SEQUENCE [LARGE SCALE GENOMIC DNA]</scope>
    <source>
        <strain evidence="2">DSM 525</strain>
        <strain evidence="5">DSM 525 / ATCC 6013</strain>
    </source>
</reference>
<dbReference type="NCBIfam" id="NF011649">
    <property type="entry name" value="PRK15067.1"/>
    <property type="match status" value="1"/>
</dbReference>
<feature type="binding site" evidence="1">
    <location>
        <position position="399"/>
    </location>
    <ligand>
        <name>adenosylcob(III)alamin</name>
        <dbReference type="ChEBI" id="CHEBI:18408"/>
    </ligand>
</feature>
<evidence type="ECO:0000313" key="5">
    <source>
        <dbReference type="Proteomes" id="UP000030905"/>
    </source>
</evidence>
<evidence type="ECO:0000313" key="4">
    <source>
        <dbReference type="Proteomes" id="UP000028042"/>
    </source>
</evidence>
<comment type="subcellular location">
    <subcellularLocation>
        <location evidence="1">Bacterial microcompartment</location>
    </subcellularLocation>
</comment>
<dbReference type="HAMAP" id="MF_00861">
    <property type="entry name" value="EutB"/>
    <property type="match status" value="1"/>
</dbReference>
<dbReference type="EC" id="4.3.1.7" evidence="1"/>
<dbReference type="GO" id="GO:0031419">
    <property type="term" value="F:cobalamin binding"/>
    <property type="evidence" value="ECO:0007669"/>
    <property type="project" value="UniProtKB-UniRule"/>
</dbReference>
<dbReference type="InterPro" id="IPR044941">
    <property type="entry name" value="EutB_N_sf"/>
</dbReference>
<evidence type="ECO:0000313" key="2">
    <source>
        <dbReference type="EMBL" id="AJA53046.1"/>
    </source>
</evidence>
<dbReference type="Gene3D" id="2.30.170.30">
    <property type="entry name" value="ethanolamine ammonia-lyase heavy chain domain like"/>
    <property type="match status" value="1"/>
</dbReference>
<dbReference type="EMBL" id="CP009268">
    <property type="protein sequence ID" value="AJA53046.1"/>
    <property type="molecule type" value="Genomic_DNA"/>
</dbReference>
<dbReference type="GO" id="GO:0046336">
    <property type="term" value="P:ethanolamine catabolic process"/>
    <property type="evidence" value="ECO:0007669"/>
    <property type="project" value="UniProtKB-UniRule"/>
</dbReference>
<proteinExistence type="inferred from homology"/>
<reference evidence="3 4" key="3">
    <citation type="journal article" name="Genome Announc.">
        <title>Improved Draft Genome Sequence of Clostridium pasteurianum Strain ATCC 6013 (DSM 525) Using a Hybrid Next-Generation Sequencing Approach.</title>
        <authorList>
            <person name="Pyne M.E."/>
            <person name="Utturkar S."/>
            <person name="Brown S.D."/>
            <person name="Moo-Young M."/>
            <person name="Chung D.A."/>
            <person name="Chou C.P."/>
        </authorList>
    </citation>
    <scope>NUCLEOTIDE SEQUENCE [LARGE SCALE GENOMIC DNA]</scope>
    <source>
        <strain evidence="3 4">ATCC 6013</strain>
    </source>
</reference>
<dbReference type="PANTHER" id="PTHR39329">
    <property type="entry name" value="ETHANOLAMINE AMMONIA-LYASE HEAVY CHAIN"/>
    <property type="match status" value="1"/>
</dbReference>
<dbReference type="GO" id="GO:0005829">
    <property type="term" value="C:cytosol"/>
    <property type="evidence" value="ECO:0007669"/>
    <property type="project" value="TreeGrafter"/>
</dbReference>
<comment type="similarity">
    <text evidence="1">Belongs to the EutB family.</text>
</comment>
<dbReference type="GO" id="GO:0008851">
    <property type="term" value="F:ethanolamine ammonia-lyase activity"/>
    <property type="evidence" value="ECO:0007669"/>
    <property type="project" value="UniProtKB-UniRule"/>
</dbReference>
<dbReference type="Gene3D" id="1.10.220.70">
    <property type="entry name" value="lyase"/>
    <property type="match status" value="1"/>
</dbReference>